<dbReference type="AlphaFoldDB" id="A0A7S1SSW2"/>
<keyword evidence="4 6" id="KW-0862">Zinc</keyword>
<dbReference type="EMBL" id="HBGG01015339">
    <property type="protein sequence ID" value="CAD9205608.1"/>
    <property type="molecule type" value="Transcribed_RNA"/>
</dbReference>
<evidence type="ECO:0000256" key="2">
    <source>
        <dbReference type="ARBA" id="ARBA00022723"/>
    </source>
</evidence>
<evidence type="ECO:0000256" key="3">
    <source>
        <dbReference type="ARBA" id="ARBA00022801"/>
    </source>
</evidence>
<evidence type="ECO:0000256" key="6">
    <source>
        <dbReference type="RuleBase" id="RU003983"/>
    </source>
</evidence>
<evidence type="ECO:0000256" key="4">
    <source>
        <dbReference type="ARBA" id="ARBA00022833"/>
    </source>
</evidence>
<dbReference type="InterPro" id="IPR051156">
    <property type="entry name" value="Mito/Outer_Membr_Metalloprot"/>
</dbReference>
<sequence>MAFFQGIRRFAAICAHAPSSATLPSALSTSQSWATSAIGTAIRLFPSKAPQRGLAFPPALWKAYLQLGSAKHPGYRLGGGVSRNGGLSTYRHQFLRPRQARSSTDYVHFRGRGPFGAGGPGSDKARVWLIRGGILGGGAVLFYYSTRQEIPYSHRFHTVLLSPATARALGEATYKQIIADARSKHSVLHNDHPRTALVRKVGTQLAEIASKGSGGGSFAHMKDCEWEFVVIKSPQINAFVVPGGKVVVFSGLLDALAKEDELAFVLAHEIAHIVARHSVRQLVVSSLMTFVTSSCTNSLLQSLLSYRLRYLIHTADGY</sequence>
<protein>
    <recommendedName>
        <fullName evidence="7">Peptidase M48 domain-containing protein</fullName>
    </recommendedName>
</protein>
<dbReference type="PANTHER" id="PTHR22726">
    <property type="entry name" value="METALLOENDOPEPTIDASE OMA1"/>
    <property type="match status" value="1"/>
</dbReference>
<reference evidence="8" key="1">
    <citation type="submission" date="2021-01" db="EMBL/GenBank/DDBJ databases">
        <authorList>
            <person name="Corre E."/>
            <person name="Pelletier E."/>
            <person name="Niang G."/>
            <person name="Scheremetjew M."/>
            <person name="Finn R."/>
            <person name="Kale V."/>
            <person name="Holt S."/>
            <person name="Cochrane G."/>
            <person name="Meng A."/>
            <person name="Brown T."/>
            <person name="Cohen L."/>
        </authorList>
    </citation>
    <scope>NUCLEOTIDE SEQUENCE</scope>
    <source>
        <strain evidence="8">PLY429</strain>
    </source>
</reference>
<comment type="similarity">
    <text evidence="6">Belongs to the peptidase M48 family.</text>
</comment>
<dbReference type="Pfam" id="PF01435">
    <property type="entry name" value="Peptidase_M48"/>
    <property type="match status" value="1"/>
</dbReference>
<keyword evidence="3 6" id="KW-0378">Hydrolase</keyword>
<keyword evidence="1 6" id="KW-0645">Protease</keyword>
<evidence type="ECO:0000259" key="7">
    <source>
        <dbReference type="Pfam" id="PF01435"/>
    </source>
</evidence>
<dbReference type="GO" id="GO:0004222">
    <property type="term" value="F:metalloendopeptidase activity"/>
    <property type="evidence" value="ECO:0007669"/>
    <property type="project" value="InterPro"/>
</dbReference>
<comment type="cofactor">
    <cofactor evidence="6">
        <name>Zn(2+)</name>
        <dbReference type="ChEBI" id="CHEBI:29105"/>
    </cofactor>
    <text evidence="6">Binds 1 zinc ion per subunit.</text>
</comment>
<name>A0A7S1SSW2_9CHLO</name>
<organism evidence="8">
    <name type="scientific">Tetraselmis chuii</name>
    <dbReference type="NCBI Taxonomy" id="63592"/>
    <lineage>
        <taxon>Eukaryota</taxon>
        <taxon>Viridiplantae</taxon>
        <taxon>Chlorophyta</taxon>
        <taxon>core chlorophytes</taxon>
        <taxon>Chlorodendrophyceae</taxon>
        <taxon>Chlorodendrales</taxon>
        <taxon>Chlorodendraceae</taxon>
        <taxon>Tetraselmis</taxon>
    </lineage>
</organism>
<dbReference type="GO" id="GO:0051603">
    <property type="term" value="P:proteolysis involved in protein catabolic process"/>
    <property type="evidence" value="ECO:0007669"/>
    <property type="project" value="TreeGrafter"/>
</dbReference>
<dbReference type="InterPro" id="IPR001915">
    <property type="entry name" value="Peptidase_M48"/>
</dbReference>
<proteinExistence type="inferred from homology"/>
<keyword evidence="5 6" id="KW-0482">Metalloprotease</keyword>
<evidence type="ECO:0000256" key="1">
    <source>
        <dbReference type="ARBA" id="ARBA00022670"/>
    </source>
</evidence>
<evidence type="ECO:0000256" key="5">
    <source>
        <dbReference type="ARBA" id="ARBA00023049"/>
    </source>
</evidence>
<dbReference type="GO" id="GO:0046872">
    <property type="term" value="F:metal ion binding"/>
    <property type="evidence" value="ECO:0007669"/>
    <property type="project" value="UniProtKB-KW"/>
</dbReference>
<gene>
    <name evidence="8" type="ORF">TCHU04912_LOCUS7844</name>
</gene>
<feature type="domain" description="Peptidase M48" evidence="7">
    <location>
        <begin position="217"/>
        <end position="296"/>
    </location>
</feature>
<dbReference type="GO" id="GO:0016020">
    <property type="term" value="C:membrane"/>
    <property type="evidence" value="ECO:0007669"/>
    <property type="project" value="TreeGrafter"/>
</dbReference>
<accession>A0A7S1SSW2</accession>
<dbReference type="PANTHER" id="PTHR22726:SF1">
    <property type="entry name" value="METALLOENDOPEPTIDASE OMA1, MITOCHONDRIAL"/>
    <property type="match status" value="1"/>
</dbReference>
<keyword evidence="2" id="KW-0479">Metal-binding</keyword>
<evidence type="ECO:0000313" key="8">
    <source>
        <dbReference type="EMBL" id="CAD9205608.1"/>
    </source>
</evidence>
<dbReference type="Gene3D" id="3.30.2010.10">
    <property type="entry name" value="Metalloproteases ('zincins'), catalytic domain"/>
    <property type="match status" value="1"/>
</dbReference>